<reference evidence="2" key="1">
    <citation type="submission" date="2023-07" db="EMBL/GenBank/DDBJ databases">
        <title>Degradation of tert-butanol by M. austroafricanum TBA100.</title>
        <authorList>
            <person name="Helbich S."/>
            <person name="Vainshtein Y."/>
        </authorList>
    </citation>
    <scope>NUCLEOTIDE SEQUENCE</scope>
    <source>
        <strain evidence="2">TBA100</strain>
    </source>
</reference>
<feature type="region of interest" description="Disordered" evidence="1">
    <location>
        <begin position="88"/>
        <end position="223"/>
    </location>
</feature>
<evidence type="ECO:0000256" key="1">
    <source>
        <dbReference type="SAM" id="MobiDB-lite"/>
    </source>
</evidence>
<keyword evidence="2" id="KW-0396">Initiation factor</keyword>
<accession>A0ABT8HI30</accession>
<dbReference type="EMBL" id="JAUHTC010000074">
    <property type="protein sequence ID" value="MDN4520408.1"/>
    <property type="molecule type" value="Genomic_DNA"/>
</dbReference>
<dbReference type="GO" id="GO:0003743">
    <property type="term" value="F:translation initiation factor activity"/>
    <property type="evidence" value="ECO:0007669"/>
    <property type="project" value="UniProtKB-KW"/>
</dbReference>
<dbReference type="Proteomes" id="UP001172687">
    <property type="component" value="Unassembled WGS sequence"/>
</dbReference>
<proteinExistence type="predicted"/>
<feature type="compositionally biased region" description="Basic and acidic residues" evidence="1">
    <location>
        <begin position="182"/>
        <end position="191"/>
    </location>
</feature>
<feature type="compositionally biased region" description="Basic and acidic residues" evidence="1">
    <location>
        <begin position="201"/>
        <end position="223"/>
    </location>
</feature>
<feature type="compositionally biased region" description="Polar residues" evidence="1">
    <location>
        <begin position="133"/>
        <end position="143"/>
    </location>
</feature>
<organism evidence="2 3">
    <name type="scientific">Mycolicibacterium austroafricanum</name>
    <name type="common">Mycobacterium austroafricanum</name>
    <dbReference type="NCBI Taxonomy" id="39687"/>
    <lineage>
        <taxon>Bacteria</taxon>
        <taxon>Bacillati</taxon>
        <taxon>Actinomycetota</taxon>
        <taxon>Actinomycetes</taxon>
        <taxon>Mycobacteriales</taxon>
        <taxon>Mycobacteriaceae</taxon>
        <taxon>Mycolicibacterium</taxon>
    </lineage>
</organism>
<sequence>MSITDIPFAVLRFQYRLARTPLQLIERRFLAGVETEAPARLLYERAIGAADAAAGSFLRDTELEESGITRIEKASALGEAARLDEVAAQQKEQAADELQRKRDKAATAPQKAGQEARQRVQNARQKADKRTQDVAQSVASRTAQAKREVDEAAGRKVEAAEKAKRSMQNRSRAAEKVVTSVAEKELDDAASKRSAAAGGRAHADRLADFSEAEKDKRHAEKSE</sequence>
<name>A0ABT8HI30_MYCAO</name>
<dbReference type="RefSeq" id="WP_105389414.1">
    <property type="nucleotide sequence ID" value="NZ_CP070380.1"/>
</dbReference>
<keyword evidence="2" id="KW-0648">Protein biosynthesis</keyword>
<evidence type="ECO:0000313" key="2">
    <source>
        <dbReference type="EMBL" id="MDN4520408.1"/>
    </source>
</evidence>
<feature type="compositionally biased region" description="Basic and acidic residues" evidence="1">
    <location>
        <begin position="145"/>
        <end position="164"/>
    </location>
</feature>
<gene>
    <name evidence="2" type="ORF">QYF68_21655</name>
</gene>
<evidence type="ECO:0000313" key="3">
    <source>
        <dbReference type="Proteomes" id="UP001172687"/>
    </source>
</evidence>
<keyword evidence="3" id="KW-1185">Reference proteome</keyword>
<comment type="caution">
    <text evidence="2">The sequence shown here is derived from an EMBL/GenBank/DDBJ whole genome shotgun (WGS) entry which is preliminary data.</text>
</comment>
<protein>
    <submittedName>
        <fullName evidence="2">IF2 family translation initiation factor</fullName>
    </submittedName>
</protein>